<dbReference type="CDD" id="cd05911">
    <property type="entry name" value="Firefly_Luc_like"/>
    <property type="match status" value="1"/>
</dbReference>
<dbReference type="InterPro" id="IPR000873">
    <property type="entry name" value="AMP-dep_synth/lig_dom"/>
</dbReference>
<evidence type="ECO:0000256" key="10">
    <source>
        <dbReference type="ARBA" id="ARBA00023223"/>
    </source>
</evidence>
<dbReference type="GO" id="GO:0004497">
    <property type="term" value="F:monooxygenase activity"/>
    <property type="evidence" value="ECO:0007669"/>
    <property type="project" value="UniProtKB-KW"/>
</dbReference>
<dbReference type="SUPFAM" id="SSF56801">
    <property type="entry name" value="Acetyl-CoA synthetase-like"/>
    <property type="match status" value="1"/>
</dbReference>
<dbReference type="EC" id="1.13.12.7" evidence="3"/>
<comment type="similarity">
    <text evidence="2">Belongs to the ATP-dependent AMP-binding enzyme family.</text>
</comment>
<evidence type="ECO:0000313" key="16">
    <source>
        <dbReference type="Proteomes" id="UP001153714"/>
    </source>
</evidence>
<dbReference type="FunFam" id="3.40.50.12780:FF:000003">
    <property type="entry name" value="Long-chain-fatty-acid--CoA ligase FadD"/>
    <property type="match status" value="1"/>
</dbReference>
<dbReference type="OrthoDB" id="10253869at2759"/>
<evidence type="ECO:0000256" key="3">
    <source>
        <dbReference type="ARBA" id="ARBA00012532"/>
    </source>
</evidence>
<dbReference type="EMBL" id="OU893350">
    <property type="protein sequence ID" value="CAG9788302.1"/>
    <property type="molecule type" value="Genomic_DNA"/>
</dbReference>
<dbReference type="GO" id="GO:0004467">
    <property type="term" value="F:long-chain fatty acid-CoA ligase activity"/>
    <property type="evidence" value="ECO:0007669"/>
    <property type="project" value="TreeGrafter"/>
</dbReference>
<accession>A0A9N9WE87</accession>
<dbReference type="GO" id="GO:0008218">
    <property type="term" value="P:bioluminescence"/>
    <property type="evidence" value="ECO:0007669"/>
    <property type="project" value="UniProtKB-KW"/>
</dbReference>
<evidence type="ECO:0000256" key="11">
    <source>
        <dbReference type="ARBA" id="ARBA00023262"/>
    </source>
</evidence>
<keyword evidence="10" id="KW-0455">Luminescence</keyword>
<evidence type="ECO:0000256" key="8">
    <source>
        <dbReference type="ARBA" id="ARBA00023033"/>
    </source>
</evidence>
<comment type="catalytic activity">
    <reaction evidence="12">
        <text>firefly D-luciferin + ATP + O2 = firefly oxyluciferin + hnu + AMP + CO2 + diphosphate</text>
        <dbReference type="Rhea" id="RHEA:10732"/>
        <dbReference type="ChEBI" id="CHEBI:15379"/>
        <dbReference type="ChEBI" id="CHEBI:16526"/>
        <dbReference type="ChEBI" id="CHEBI:16792"/>
        <dbReference type="ChEBI" id="CHEBI:30212"/>
        <dbReference type="ChEBI" id="CHEBI:30616"/>
        <dbReference type="ChEBI" id="CHEBI:33019"/>
        <dbReference type="ChEBI" id="CHEBI:58038"/>
        <dbReference type="ChEBI" id="CHEBI:456215"/>
        <dbReference type="EC" id="1.13.12.7"/>
    </reaction>
</comment>
<keyword evidence="11" id="KW-0599">Photoprotein</keyword>
<evidence type="ECO:0000259" key="13">
    <source>
        <dbReference type="Pfam" id="PF00501"/>
    </source>
</evidence>
<evidence type="ECO:0000313" key="15">
    <source>
        <dbReference type="EMBL" id="CAG9788302.1"/>
    </source>
</evidence>
<keyword evidence="16" id="KW-1185">Reference proteome</keyword>
<dbReference type="AlphaFoldDB" id="A0A9N9WE87"/>
<dbReference type="InterPro" id="IPR042099">
    <property type="entry name" value="ANL_N_sf"/>
</dbReference>
<evidence type="ECO:0000259" key="14">
    <source>
        <dbReference type="Pfam" id="PF13193"/>
    </source>
</evidence>
<evidence type="ECO:0000256" key="1">
    <source>
        <dbReference type="ARBA" id="ARBA00004275"/>
    </source>
</evidence>
<evidence type="ECO:0000256" key="7">
    <source>
        <dbReference type="ARBA" id="ARBA00023002"/>
    </source>
</evidence>
<dbReference type="InterPro" id="IPR020845">
    <property type="entry name" value="AMP-binding_CS"/>
</dbReference>
<keyword evidence="6" id="KW-0067">ATP-binding</keyword>
<reference evidence="15" key="1">
    <citation type="submission" date="2021-12" db="EMBL/GenBank/DDBJ databases">
        <authorList>
            <person name="King R."/>
        </authorList>
    </citation>
    <scope>NUCLEOTIDE SEQUENCE</scope>
</reference>
<evidence type="ECO:0000256" key="9">
    <source>
        <dbReference type="ARBA" id="ARBA00023140"/>
    </source>
</evidence>
<dbReference type="Gene3D" id="3.30.300.30">
    <property type="match status" value="1"/>
</dbReference>
<name>A0A9N9WE87_9NEOP</name>
<dbReference type="FunFam" id="3.30.300.30:FF:000007">
    <property type="entry name" value="4-coumarate--CoA ligase 2"/>
    <property type="match status" value="1"/>
</dbReference>
<evidence type="ECO:0000256" key="6">
    <source>
        <dbReference type="ARBA" id="ARBA00022840"/>
    </source>
</evidence>
<feature type="domain" description="AMP-binding enzyme C-terminal" evidence="14">
    <location>
        <begin position="481"/>
        <end position="556"/>
    </location>
</feature>
<protein>
    <recommendedName>
        <fullName evidence="4">Luciferin 4-monooxygenase</fullName>
        <ecNumber evidence="3">1.13.12.7</ecNumber>
    </recommendedName>
</protein>
<dbReference type="InterPro" id="IPR045851">
    <property type="entry name" value="AMP-bd_C_sf"/>
</dbReference>
<dbReference type="Gene3D" id="3.40.50.12780">
    <property type="entry name" value="N-terminal domain of ligase-like"/>
    <property type="match status" value="1"/>
</dbReference>
<dbReference type="Proteomes" id="UP001153714">
    <property type="component" value="Chromosome 19"/>
</dbReference>
<dbReference type="InterPro" id="IPR025110">
    <property type="entry name" value="AMP-bd_C"/>
</dbReference>
<feature type="domain" description="AMP-dependent synthetase/ligase" evidence="13">
    <location>
        <begin position="56"/>
        <end position="429"/>
    </location>
</feature>
<keyword evidence="5" id="KW-0547">Nucleotide-binding</keyword>
<dbReference type="Pfam" id="PF00501">
    <property type="entry name" value="AMP-binding"/>
    <property type="match status" value="1"/>
</dbReference>
<reference evidence="15" key="2">
    <citation type="submission" date="2022-10" db="EMBL/GenBank/DDBJ databases">
        <authorList>
            <consortium name="ENA_rothamsted_submissions"/>
            <consortium name="culmorum"/>
            <person name="King R."/>
        </authorList>
    </citation>
    <scope>NUCLEOTIDE SEQUENCE</scope>
</reference>
<sequence length="567" mass="62993">MALRKVISRSLKKLLATRTYSLNLCLKQSVWTPENIVQSPYKPVDIPNRILTEHIWENLERWPDKTAMVCGLTNRSITYHQLYRLSKTFGAQLRTKFQITDGDIVCVMMNNVPEYAPVIFGIIEAGALVTTVNPTYTPYEVHRQLVLSNPKALVGIPETVPVLKEALKLAKKNIPIICCDTKSNLPVGTVSFQELIEDNHVNLEVLKEVNMNSEDVVLLPYSSGTTGLPKGVELTNRNIVANCIQQDDEETRHFDDTTIENQDSVLAVLPFYHIYGLCIVMIHKLSVGCKVVTVPKFHPNTFIATLEKFNISLLCAAPPLVLFLGSHDGVKSKHLEPVKRLTSGAAPLPKPDIEKLIKKAQNIQMLQVYGLTETSPLVTTLTAGSQNYTSAGKPISNTELKVINSEGKSLGPNKVGELLIRGPQVMRGYKDNPEATKNCITEDGWFKSGDLASLDNDGSLTIADRLKELIKVKGYQVAPAELESVIKEHPAVLDAGVIGVPDQSTGERPKAFVVLKEGYRSEKNDIANFVAERVTEYKRLKEIVFMDSLPKNPSGKLLRRVLREKYC</sequence>
<keyword evidence="8" id="KW-0503">Monooxygenase</keyword>
<dbReference type="PANTHER" id="PTHR24096:SF422">
    <property type="entry name" value="BCDNA.GH02901"/>
    <property type="match status" value="1"/>
</dbReference>
<gene>
    <name evidence="15" type="ORF">DIATSA_LOCUS6118</name>
</gene>
<evidence type="ECO:0000256" key="12">
    <source>
        <dbReference type="ARBA" id="ARBA00048497"/>
    </source>
</evidence>
<dbReference type="PROSITE" id="PS00455">
    <property type="entry name" value="AMP_BINDING"/>
    <property type="match status" value="1"/>
</dbReference>
<evidence type="ECO:0000256" key="5">
    <source>
        <dbReference type="ARBA" id="ARBA00022741"/>
    </source>
</evidence>
<dbReference type="GO" id="GO:0005524">
    <property type="term" value="F:ATP binding"/>
    <property type="evidence" value="ECO:0007669"/>
    <property type="project" value="UniProtKB-KW"/>
</dbReference>
<keyword evidence="7" id="KW-0560">Oxidoreductase</keyword>
<dbReference type="PANTHER" id="PTHR24096">
    <property type="entry name" value="LONG-CHAIN-FATTY-ACID--COA LIGASE"/>
    <property type="match status" value="1"/>
</dbReference>
<organism evidence="15 16">
    <name type="scientific">Diatraea saccharalis</name>
    <name type="common">sugarcane borer</name>
    <dbReference type="NCBI Taxonomy" id="40085"/>
    <lineage>
        <taxon>Eukaryota</taxon>
        <taxon>Metazoa</taxon>
        <taxon>Ecdysozoa</taxon>
        <taxon>Arthropoda</taxon>
        <taxon>Hexapoda</taxon>
        <taxon>Insecta</taxon>
        <taxon>Pterygota</taxon>
        <taxon>Neoptera</taxon>
        <taxon>Endopterygota</taxon>
        <taxon>Lepidoptera</taxon>
        <taxon>Glossata</taxon>
        <taxon>Ditrysia</taxon>
        <taxon>Pyraloidea</taxon>
        <taxon>Crambidae</taxon>
        <taxon>Crambinae</taxon>
        <taxon>Diatraea</taxon>
    </lineage>
</organism>
<evidence type="ECO:0000256" key="2">
    <source>
        <dbReference type="ARBA" id="ARBA00006432"/>
    </source>
</evidence>
<proteinExistence type="inferred from homology"/>
<keyword evidence="9" id="KW-0576">Peroxisome</keyword>
<evidence type="ECO:0000256" key="4">
    <source>
        <dbReference type="ARBA" id="ARBA00019043"/>
    </source>
</evidence>
<comment type="subcellular location">
    <subcellularLocation>
        <location evidence="1">Peroxisome</location>
    </subcellularLocation>
</comment>
<dbReference type="GO" id="GO:0046949">
    <property type="term" value="P:fatty-acyl-CoA biosynthetic process"/>
    <property type="evidence" value="ECO:0007669"/>
    <property type="project" value="TreeGrafter"/>
</dbReference>
<dbReference type="GO" id="GO:0005777">
    <property type="term" value="C:peroxisome"/>
    <property type="evidence" value="ECO:0007669"/>
    <property type="project" value="UniProtKB-SubCell"/>
</dbReference>
<dbReference type="Pfam" id="PF13193">
    <property type="entry name" value="AMP-binding_C"/>
    <property type="match status" value="1"/>
</dbReference>